<keyword evidence="2" id="KW-0560">Oxidoreductase</keyword>
<dbReference type="EMBL" id="NVUS01000003">
    <property type="protein sequence ID" value="PCJ02904.1"/>
    <property type="molecule type" value="Genomic_DNA"/>
</dbReference>
<dbReference type="InterPro" id="IPR036291">
    <property type="entry name" value="NAD(P)-bd_dom_sf"/>
</dbReference>
<protein>
    <submittedName>
        <fullName evidence="4">Short-chain dehydrogenase</fullName>
    </submittedName>
</protein>
<dbReference type="PANTHER" id="PTHR44196:SF1">
    <property type="entry name" value="DEHYDROGENASE_REDUCTASE SDR FAMILY MEMBER 7B"/>
    <property type="match status" value="1"/>
</dbReference>
<dbReference type="InterPro" id="IPR002347">
    <property type="entry name" value="SDR_fam"/>
</dbReference>
<dbReference type="Gene3D" id="3.40.50.720">
    <property type="entry name" value="NAD(P)-binding Rossmann-like Domain"/>
    <property type="match status" value="1"/>
</dbReference>
<comment type="caution">
    <text evidence="4">The sequence shown here is derived from an EMBL/GenBank/DDBJ whole genome shotgun (WGS) entry which is preliminary data.</text>
</comment>
<dbReference type="AlphaFoldDB" id="A0A2A4Z727"/>
<dbReference type="PANTHER" id="PTHR44196">
    <property type="entry name" value="DEHYDROGENASE/REDUCTASE SDR FAMILY MEMBER 7B"/>
    <property type="match status" value="1"/>
</dbReference>
<dbReference type="GO" id="GO:0016020">
    <property type="term" value="C:membrane"/>
    <property type="evidence" value="ECO:0007669"/>
    <property type="project" value="TreeGrafter"/>
</dbReference>
<accession>A0A2A4Z727</accession>
<dbReference type="SUPFAM" id="SSF51735">
    <property type="entry name" value="NAD(P)-binding Rossmann-fold domains"/>
    <property type="match status" value="1"/>
</dbReference>
<organism evidence="4">
    <name type="scientific">OCS116 cluster bacterium</name>
    <dbReference type="NCBI Taxonomy" id="2030921"/>
    <lineage>
        <taxon>Bacteria</taxon>
        <taxon>Pseudomonadati</taxon>
        <taxon>Pseudomonadota</taxon>
        <taxon>Alphaproteobacteria</taxon>
        <taxon>OCS116 cluster</taxon>
    </lineage>
</organism>
<reference evidence="4" key="2">
    <citation type="journal article" date="2018" name="ISME J.">
        <title>A dynamic microbial community with high functional redundancy inhabits the cold, oxic subseafloor aquifer.</title>
        <authorList>
            <person name="Tully B.J."/>
            <person name="Wheat C.G."/>
            <person name="Glazer B.T."/>
            <person name="Huber J.A."/>
        </authorList>
    </citation>
    <scope>NUCLEOTIDE SEQUENCE</scope>
    <source>
        <strain evidence="4">NORP83</strain>
    </source>
</reference>
<dbReference type="Pfam" id="PF00106">
    <property type="entry name" value="adh_short"/>
    <property type="match status" value="1"/>
</dbReference>
<gene>
    <name evidence="4" type="ORF">COB13_02880</name>
</gene>
<dbReference type="GO" id="GO:0016491">
    <property type="term" value="F:oxidoreductase activity"/>
    <property type="evidence" value="ECO:0007669"/>
    <property type="project" value="UniProtKB-KW"/>
</dbReference>
<evidence type="ECO:0000313" key="4">
    <source>
        <dbReference type="EMBL" id="PCJ02904.1"/>
    </source>
</evidence>
<dbReference type="InterPro" id="IPR020904">
    <property type="entry name" value="Sc_DH/Rdtase_CS"/>
</dbReference>
<dbReference type="PRINTS" id="PR00081">
    <property type="entry name" value="GDHRDH"/>
</dbReference>
<name>A0A2A4Z727_9PROT</name>
<sequence>MHITNKTIVITGGTSGIGYQLVSQLYDQNSLIVISRSSEKLSALKDEFPNVSIFQADLSKISELELLVDKVIKKLNSIDILINNVAVQYTPHFVDDDFNYTSISTEINLNFTSICSLCYLFLPALIKDSSSAIVNINSGLGLVPKTSSAIYCATKAGLNSFSKSLRYQLEDTNITVFQSFLDLVNTAMTEGRGKNKMTAEQAAKDILNGLKIDNFDNYIGKVKWLKLLLRFMPSIATKILKKN</sequence>
<reference key="1">
    <citation type="submission" date="2017-08" db="EMBL/GenBank/DDBJ databases">
        <title>A dynamic microbial community with high functional redundancy inhabits the cold, oxic subseafloor aquifer.</title>
        <authorList>
            <person name="Tully B.J."/>
            <person name="Wheat C.G."/>
            <person name="Glazer B.T."/>
            <person name="Huber J.A."/>
        </authorList>
    </citation>
    <scope>NUCLEOTIDE SEQUENCE [LARGE SCALE GENOMIC DNA]</scope>
</reference>
<dbReference type="PRINTS" id="PR00080">
    <property type="entry name" value="SDRFAMILY"/>
</dbReference>
<evidence type="ECO:0000256" key="3">
    <source>
        <dbReference type="RuleBase" id="RU000363"/>
    </source>
</evidence>
<comment type="similarity">
    <text evidence="1 3">Belongs to the short-chain dehydrogenases/reductases (SDR) family.</text>
</comment>
<evidence type="ECO:0000256" key="1">
    <source>
        <dbReference type="ARBA" id="ARBA00006484"/>
    </source>
</evidence>
<proteinExistence type="inferred from homology"/>
<evidence type="ECO:0000256" key="2">
    <source>
        <dbReference type="ARBA" id="ARBA00023002"/>
    </source>
</evidence>
<dbReference type="PROSITE" id="PS00061">
    <property type="entry name" value="ADH_SHORT"/>
    <property type="match status" value="1"/>
</dbReference>